<keyword evidence="2" id="KW-1185">Reference proteome</keyword>
<sequence length="329" mass="36002">MRPVVIAEVTLPPTGWIIYVAGTGWLATHPAERSVTVLDADLRVVAQVPVPVTAQQFMASASERHLAAVTLDELVVCDRLGRTLWHREHTIPRTGLPCRPNCHLDSQGNLWVYLPAGDELVVYDAASGKEIDRARLDSSVGAAYFFPHPDRQRLGLHVAMGQDSPLSHLAWVSDGRIHGRTVPGAFLSGFTSTGDRYLALPHADVPEIAIRDVATGAIVAACDPTEIAGYDCNGDHRLMEAAALVDDDYVLVAVNTDDFASDFEDHLLLSTRNLRWQADVNYGHDMKHNAIAAADGQGRWVTEGADGTIRLWQLPERITDEVPGQLQLW</sequence>
<dbReference type="EMBL" id="JADPUN010000148">
    <property type="protein sequence ID" value="MBF9130228.1"/>
    <property type="molecule type" value="Genomic_DNA"/>
</dbReference>
<organism evidence="1 2">
    <name type="scientific">Plantactinospora alkalitolerans</name>
    <dbReference type="NCBI Taxonomy" id="2789879"/>
    <lineage>
        <taxon>Bacteria</taxon>
        <taxon>Bacillati</taxon>
        <taxon>Actinomycetota</taxon>
        <taxon>Actinomycetes</taxon>
        <taxon>Micromonosporales</taxon>
        <taxon>Micromonosporaceae</taxon>
        <taxon>Plantactinospora</taxon>
    </lineage>
</organism>
<dbReference type="Proteomes" id="UP000638560">
    <property type="component" value="Unassembled WGS sequence"/>
</dbReference>
<protein>
    <recommendedName>
        <fullName evidence="3">WD40 repeat domain-containing protein</fullName>
    </recommendedName>
</protein>
<comment type="caution">
    <text evidence="1">The sequence shown here is derived from an EMBL/GenBank/DDBJ whole genome shotgun (WGS) entry which is preliminary data.</text>
</comment>
<dbReference type="InterPro" id="IPR011044">
    <property type="entry name" value="Quino_amine_DH_bsu"/>
</dbReference>
<dbReference type="SUPFAM" id="SSF50969">
    <property type="entry name" value="YVTN repeat-like/Quinoprotein amine dehydrogenase"/>
    <property type="match status" value="1"/>
</dbReference>
<evidence type="ECO:0000313" key="2">
    <source>
        <dbReference type="Proteomes" id="UP000638560"/>
    </source>
</evidence>
<accession>A0ABS0GVJ9</accession>
<dbReference type="Gene3D" id="2.130.10.10">
    <property type="entry name" value="YVTN repeat-like/Quinoprotein amine dehydrogenase"/>
    <property type="match status" value="1"/>
</dbReference>
<reference evidence="1 2" key="1">
    <citation type="submission" date="2020-11" db="EMBL/GenBank/DDBJ databases">
        <title>A novel isolate from a Black sea contaminated sediment with potential to produce alkanes: Plantactinospora alkalitolerans sp. nov.</title>
        <authorList>
            <person name="Carro L."/>
            <person name="Veyisoglu A."/>
            <person name="Guven K."/>
            <person name="Schumann P."/>
            <person name="Klenk H.-P."/>
            <person name="Sahin N."/>
        </authorList>
    </citation>
    <scope>NUCLEOTIDE SEQUENCE [LARGE SCALE GENOMIC DNA]</scope>
    <source>
        <strain evidence="1 2">S1510</strain>
    </source>
</reference>
<proteinExistence type="predicted"/>
<dbReference type="RefSeq" id="WP_196201807.1">
    <property type="nucleotide sequence ID" value="NZ_JADPUN010000148.1"/>
</dbReference>
<dbReference type="InterPro" id="IPR015943">
    <property type="entry name" value="WD40/YVTN_repeat-like_dom_sf"/>
</dbReference>
<gene>
    <name evidence="1" type="ORF">I0C86_14875</name>
</gene>
<evidence type="ECO:0008006" key="3">
    <source>
        <dbReference type="Google" id="ProtNLM"/>
    </source>
</evidence>
<name>A0ABS0GVJ9_9ACTN</name>
<evidence type="ECO:0000313" key="1">
    <source>
        <dbReference type="EMBL" id="MBF9130228.1"/>
    </source>
</evidence>